<keyword evidence="3" id="KW-1185">Reference proteome</keyword>
<dbReference type="Proteomes" id="UP000694580">
    <property type="component" value="Chromosome 7"/>
</dbReference>
<dbReference type="NCBIfam" id="TIGR02174">
    <property type="entry name" value="CXXU_selWTH"/>
    <property type="match status" value="1"/>
</dbReference>
<dbReference type="InterPro" id="IPR036249">
    <property type="entry name" value="Thioredoxin-like_sf"/>
</dbReference>
<dbReference type="Ensembl" id="ENSDCDT00010017327.1">
    <property type="protein sequence ID" value="ENSDCDP00010016321.1"/>
    <property type="gene ID" value="ENSDCDG00010007523.1"/>
</dbReference>
<evidence type="ECO:0000256" key="1">
    <source>
        <dbReference type="ARBA" id="ARBA00023284"/>
    </source>
</evidence>
<proteinExistence type="predicted"/>
<name>A0AAY4B900_9TELE</name>
<evidence type="ECO:0000313" key="2">
    <source>
        <dbReference type="Ensembl" id="ENSDCDP00010016321.1"/>
    </source>
</evidence>
<dbReference type="PANTHER" id="PTHR15124">
    <property type="entry name" value="SELENOPROTEIN W"/>
    <property type="match status" value="1"/>
</dbReference>
<dbReference type="GeneTree" id="ENSGT00940000177451"/>
<accession>A0AAY4B900</accession>
<evidence type="ECO:0000313" key="3">
    <source>
        <dbReference type="Proteomes" id="UP000694580"/>
    </source>
</evidence>
<organism evidence="2 3">
    <name type="scientific">Denticeps clupeoides</name>
    <name type="common">denticle herring</name>
    <dbReference type="NCBI Taxonomy" id="299321"/>
    <lineage>
        <taxon>Eukaryota</taxon>
        <taxon>Metazoa</taxon>
        <taxon>Chordata</taxon>
        <taxon>Craniata</taxon>
        <taxon>Vertebrata</taxon>
        <taxon>Euteleostomi</taxon>
        <taxon>Actinopterygii</taxon>
        <taxon>Neopterygii</taxon>
        <taxon>Teleostei</taxon>
        <taxon>Clupei</taxon>
        <taxon>Clupeiformes</taxon>
        <taxon>Denticipitoidei</taxon>
        <taxon>Denticipitidae</taxon>
        <taxon>Denticeps</taxon>
    </lineage>
</organism>
<reference evidence="2 3" key="1">
    <citation type="submission" date="2020-06" db="EMBL/GenBank/DDBJ databases">
        <authorList>
            <consortium name="Wellcome Sanger Institute Data Sharing"/>
        </authorList>
    </citation>
    <scope>NUCLEOTIDE SEQUENCE [LARGE SCALE GENOMIC DNA]</scope>
</reference>
<reference evidence="2" key="2">
    <citation type="submission" date="2025-08" db="UniProtKB">
        <authorList>
            <consortium name="Ensembl"/>
        </authorList>
    </citation>
    <scope>IDENTIFICATION</scope>
</reference>
<dbReference type="AlphaFoldDB" id="A0AAY4B900"/>
<dbReference type="InterPro" id="IPR011893">
    <property type="entry name" value="Selenoprotein_Rdx-typ"/>
</dbReference>
<dbReference type="PANTHER" id="PTHR15124:SF27">
    <property type="entry name" value="MIGRATION AND INVASION ENHANCER 1"/>
    <property type="match status" value="1"/>
</dbReference>
<dbReference type="GO" id="GO:0005829">
    <property type="term" value="C:cytosol"/>
    <property type="evidence" value="ECO:0007669"/>
    <property type="project" value="TreeGrafter"/>
</dbReference>
<dbReference type="GO" id="GO:0043066">
    <property type="term" value="P:negative regulation of apoptotic process"/>
    <property type="evidence" value="ECO:0007669"/>
    <property type="project" value="TreeGrafter"/>
</dbReference>
<dbReference type="SUPFAM" id="SSF52833">
    <property type="entry name" value="Thioredoxin-like"/>
    <property type="match status" value="1"/>
</dbReference>
<dbReference type="GO" id="GO:0051491">
    <property type="term" value="P:positive regulation of filopodium assembly"/>
    <property type="evidence" value="ECO:0007669"/>
    <property type="project" value="TreeGrafter"/>
</dbReference>
<dbReference type="Pfam" id="PF10262">
    <property type="entry name" value="Rdx"/>
    <property type="match status" value="1"/>
</dbReference>
<protein>
    <submittedName>
        <fullName evidence="2">Uncharacterized protein</fullName>
    </submittedName>
</protein>
<sequence length="110" mass="12256">RPAFLGRRSWASRGGEVRPIFSIFSVSCCPSAFRSLAVPQHSLSVPQHSGVLVFPHTGSFEIEINKQLVFSKLECKGFPFEEDVIEAVQKAHDGKPLEKITKSHKTCVIY</sequence>
<keyword evidence="1" id="KW-0676">Redox-active center</keyword>
<dbReference type="InterPro" id="IPR051441">
    <property type="entry name" value="SelW_related"/>
</dbReference>
<dbReference type="Gene3D" id="3.40.30.10">
    <property type="entry name" value="Glutaredoxin"/>
    <property type="match status" value="1"/>
</dbReference>
<reference evidence="2" key="3">
    <citation type="submission" date="2025-09" db="UniProtKB">
        <authorList>
            <consortium name="Ensembl"/>
        </authorList>
    </citation>
    <scope>IDENTIFICATION</scope>
</reference>